<protein>
    <submittedName>
        <fullName evidence="3">Uncharacterized protein</fullName>
    </submittedName>
</protein>
<dbReference type="AlphaFoldDB" id="A0A9Q3BTS0"/>
<feature type="compositionally biased region" description="Basic and acidic residues" evidence="1">
    <location>
        <begin position="84"/>
        <end position="119"/>
    </location>
</feature>
<accession>A0A9Q3BTS0</accession>
<dbReference type="Proteomes" id="UP000765509">
    <property type="component" value="Unassembled WGS sequence"/>
</dbReference>
<evidence type="ECO:0000256" key="2">
    <source>
        <dbReference type="SAM" id="SignalP"/>
    </source>
</evidence>
<feature type="signal peptide" evidence="2">
    <location>
        <begin position="1"/>
        <end position="25"/>
    </location>
</feature>
<keyword evidence="2" id="KW-0732">Signal</keyword>
<evidence type="ECO:0000313" key="4">
    <source>
        <dbReference type="Proteomes" id="UP000765509"/>
    </source>
</evidence>
<feature type="region of interest" description="Disordered" evidence="1">
    <location>
        <begin position="77"/>
        <end position="146"/>
    </location>
</feature>
<feature type="chain" id="PRO_5040470862" evidence="2">
    <location>
        <begin position="26"/>
        <end position="574"/>
    </location>
</feature>
<dbReference type="EMBL" id="AVOT02003029">
    <property type="protein sequence ID" value="MBW0472261.1"/>
    <property type="molecule type" value="Genomic_DNA"/>
</dbReference>
<proteinExistence type="predicted"/>
<keyword evidence="4" id="KW-1185">Reference proteome</keyword>
<organism evidence="3 4">
    <name type="scientific">Austropuccinia psidii MF-1</name>
    <dbReference type="NCBI Taxonomy" id="1389203"/>
    <lineage>
        <taxon>Eukaryota</taxon>
        <taxon>Fungi</taxon>
        <taxon>Dikarya</taxon>
        <taxon>Basidiomycota</taxon>
        <taxon>Pucciniomycotina</taxon>
        <taxon>Pucciniomycetes</taxon>
        <taxon>Pucciniales</taxon>
        <taxon>Sphaerophragmiaceae</taxon>
        <taxon>Austropuccinia</taxon>
    </lineage>
</organism>
<evidence type="ECO:0000256" key="1">
    <source>
        <dbReference type="SAM" id="MobiDB-lite"/>
    </source>
</evidence>
<comment type="caution">
    <text evidence="3">The sequence shown here is derived from an EMBL/GenBank/DDBJ whole genome shotgun (WGS) entry which is preliminary data.</text>
</comment>
<reference evidence="3" key="1">
    <citation type="submission" date="2021-03" db="EMBL/GenBank/DDBJ databases">
        <title>Draft genome sequence of rust myrtle Austropuccinia psidii MF-1, a brazilian biotype.</title>
        <authorList>
            <person name="Quecine M.C."/>
            <person name="Pachon D.M.R."/>
            <person name="Bonatelli M.L."/>
            <person name="Correr F.H."/>
            <person name="Franceschini L.M."/>
            <person name="Leite T.F."/>
            <person name="Margarido G.R.A."/>
            <person name="Almeida C.A."/>
            <person name="Ferrarezi J.A."/>
            <person name="Labate C.A."/>
        </authorList>
    </citation>
    <scope>NUCLEOTIDE SEQUENCE</scope>
    <source>
        <strain evidence="3">MF-1</strain>
    </source>
</reference>
<sequence>MKELQTIKQCGFLLALCFLSSSHLCMVPNHLQELSSWHEVAVGDGTPRSLNGVQAHFPPGGSQLCESSSIETLGSIATKKGKKRPELESDTRISFDNQRHELPKKPRTEGASELHKEVPNPKPLSPGDDSHRSSITPELMAPPTPQAEWEAWQNSQELFETTAFAADRLKSSEVSELNHSKKVFLFNARLLNLQTPSLFSPSEENRLTSEEDIAMILLSLKTFRPSELMEWGEKMSRCCISTSKNSVSVLQVHTSGTGTQELKDVWIPQLKKDLGSEIKQKPKNYHEDLVVDHFLKLNRISLGKRGDTQRFDKDLLYAFISTLPLGKRSPENLYAKVGHPLNSVIKASLQNFGGFESVDERILNAIKALRDHMMFLNSWTLKIMKGKENFSLFQAEERAFEHTFNYLFFSDQVKHAVLNSYEEDHEESHTLRRIRKLIRSTLEENNDFPKFEFRGKGRPTCVSEIEIMRTEISLNFLKSHYQKLNSVKWEATFRDDEGYLSLMVTLASLLRSQTHLTCFTSLKKLQAFLPWKAELTKTQAKFASARIHFWLKLPTDKIVQEAGSWLITRRKQKT</sequence>
<name>A0A9Q3BTS0_9BASI</name>
<gene>
    <name evidence="3" type="ORF">O181_011976</name>
</gene>
<evidence type="ECO:0000313" key="3">
    <source>
        <dbReference type="EMBL" id="MBW0472261.1"/>
    </source>
</evidence>